<proteinExistence type="predicted"/>
<keyword evidence="1" id="KW-0732">Signal</keyword>
<dbReference type="EMBL" id="JAICCF010000005">
    <property type="protein sequence ID" value="MBW8687741.1"/>
    <property type="molecule type" value="Genomic_DNA"/>
</dbReference>
<dbReference type="InterPro" id="IPR025667">
    <property type="entry name" value="SprB_repeat"/>
</dbReference>
<dbReference type="NCBIfam" id="TIGR04183">
    <property type="entry name" value="Por_Secre_tail"/>
    <property type="match status" value="1"/>
</dbReference>
<evidence type="ECO:0000256" key="1">
    <source>
        <dbReference type="SAM" id="SignalP"/>
    </source>
</evidence>
<dbReference type="Pfam" id="PF18962">
    <property type="entry name" value="Por_Secre_tail"/>
    <property type="match status" value="1"/>
</dbReference>
<dbReference type="Pfam" id="PF13573">
    <property type="entry name" value="SprB"/>
    <property type="match status" value="14"/>
</dbReference>
<sequence length="1832" mass="192967">MFKHKQFILSLSLLFVSFGAYAQQTIYEIGWGATIRLTGSGCTRTNVNARVQVVGSTPEYTYSFGGQYAATDGQYHIYSSTRPISITLGGHTSNSMDFTIDENGNGKAYNVIEPTREDCMRVGSTLNAGYTTIQVVIANDNLKPAYCPAETFNLGLPGSPSSVVWKLNVNGRGAVNYRTGGKTLAVNFQEISAFVSAMGINPSGANLIFSATAQYGQISVDVPSAPGFSYSADIPRPTTITTSVPACFNQNGTVNFNDIRTANGQPFTGSPVFYIKLENRATGAVTNVMIDRANLSVSMPVGEYNAIAVERSTDTENSTPCIWKYGGVVKIDPAAEIMPFTQLTCVNGAPAVTLSATGGKGPHNFSLGGTVNPANNTFTGLNPGTLYTFTVTDANGCVKNIQVTTPAAVALSRTGLVAPSGTNANGSITVAASGGAGPYEYSLNGTNWQQSNVFNGLAAGNYRLYARDSRGCISPVTLDVTLQALDFTFTTTGASCSDIADGQISVAVTGGAAPYSYRLNNDAYRRDQAVFTQLSGGNYNIWVQDANGVTLNKPAVIAAPAPLVITAVNVTDVICRDMSDGSITVNAGGGNGGYTYYINNSLPRQTSTFPVSAGVYTMRVDDSKGCSVTAPAVTVTQPPLKVAVTPQVKDVACFGTATGVITLAGSNGTAPYSYSLEGGTWQPNESFTVQQGTYTLAVRDAKGCENTVTNVLVRQPALLTVQQDAITPVSCNGFTDGRITVSANGGTGTVRYYINTAPLVPTNGTFTGLAAGTYTITAKDDNGCAASVVATVIEPAIITAQASSIDVLCYGQSNGSVRVDNVAGGNGGYTYAIDNVNFNNNARFENLPANSYTIYIKDQKDCRAQAVATVSQLTAIDFTAAAYPALCNGGATGRIEIVASGGTGTYTYSLDGSIFDANAVITGLTAGSKSITVKDGNACQLSKSFLIEQPAPLILSLTNAVKVSCFGGNNGSLTVIATGGTAPFEYAINNGAYQSSGLFEQLTAGTYHITVRDGNRCTTSLDETVAQFSSIGIEAINTTDILCAGTSTGAINLSANGGAGGYTFDFNNAGYRSESNWTSLPAANYQLHIKDINGCTAGFVLPVKELYAPLHVDITSNPPATCEDRGAIIINSTSGGLQPYAYSLDDVQYTTETTFGQLLNGDYTVYIRDVNGCTITRTLSPYGPVTIRGRVTATDVSCKNGSNGTLTVADVSGGNNTYEYSVDGINFQSSPLFSGLKAGVYPVQIRDVPYTCRIVINTPVNEPTQLTPALTNRVHVKCFGEANGQLTIGATGGVLPYVWSIDGANYQSASTFEALTAGNYTTYVKDANGCITMLPLTINQPDILAARVSEQSEPACYGDANGRIALTAIGGTQPYTYQVNNEVRTAPVFGGLIQGSYNLKVTDIQGCQVTLSTDLHQPAAFKLAVASLEDVSCFGRSEGVITLAADGGTLPYSYTLNNLPPQNTPVFQHLPAGEYLLQAKDAHGCAGNLAPRINQPALLTYTKTVHQPVCSYSEDGAVTVTMNGGTLPYTYNWSNGAVTAGVEKLNGGTYAVVMKDAKGCELSDQTIITMPEAILVNLGFRDTVLCVGQQLHLSAGNPGKTYLWQSDAGFTSVSQQATVGETGNYTLKVTDQYGCFTETPFSLTTSLEALTAEFLVSTYNAVGDTVVIMDVSRPKPVSVTWSLPADGRDAGSNADGSIRQMIFDQPGTYRIDLVARLGECAASSSKEITILPKEQQADIDSLIGYRESLIKDVVVSPNPASSQFKVDIKLSKTADVQVRVISFNNGQVVDMKQSGGADKYQVSFDAERLQQGIYLIGIQVKDEYIVRKLLKI</sequence>
<evidence type="ECO:0000259" key="2">
    <source>
        <dbReference type="Pfam" id="PF18962"/>
    </source>
</evidence>
<reference evidence="3 4" key="1">
    <citation type="submission" date="2021-08" db="EMBL/GenBank/DDBJ databases">
        <title>The genome sequence of Chitinophaga sp. B61.</title>
        <authorList>
            <person name="Zhang X."/>
        </authorList>
    </citation>
    <scope>NUCLEOTIDE SEQUENCE [LARGE SCALE GENOMIC DNA]</scope>
    <source>
        <strain evidence="3 4">B61</strain>
    </source>
</reference>
<evidence type="ECO:0000313" key="4">
    <source>
        <dbReference type="Proteomes" id="UP000812961"/>
    </source>
</evidence>
<accession>A0ABS7GK22</accession>
<dbReference type="InterPro" id="IPR026444">
    <property type="entry name" value="Secre_tail"/>
</dbReference>
<protein>
    <submittedName>
        <fullName evidence="3">T9SS type A sorting domain-containing protein</fullName>
    </submittedName>
</protein>
<dbReference type="InterPro" id="IPR035986">
    <property type="entry name" value="PKD_dom_sf"/>
</dbReference>
<organism evidence="3 4">
    <name type="scientific">Chitinophaga rhizophila</name>
    <dbReference type="NCBI Taxonomy" id="2866212"/>
    <lineage>
        <taxon>Bacteria</taxon>
        <taxon>Pseudomonadati</taxon>
        <taxon>Bacteroidota</taxon>
        <taxon>Chitinophagia</taxon>
        <taxon>Chitinophagales</taxon>
        <taxon>Chitinophagaceae</taxon>
        <taxon>Chitinophaga</taxon>
    </lineage>
</organism>
<name>A0ABS7GK22_9BACT</name>
<comment type="caution">
    <text evidence="3">The sequence shown here is derived from an EMBL/GenBank/DDBJ whole genome shotgun (WGS) entry which is preliminary data.</text>
</comment>
<evidence type="ECO:0000313" key="3">
    <source>
        <dbReference type="EMBL" id="MBW8687741.1"/>
    </source>
</evidence>
<dbReference type="SUPFAM" id="SSF49299">
    <property type="entry name" value="PKD domain"/>
    <property type="match status" value="1"/>
</dbReference>
<dbReference type="Proteomes" id="UP000812961">
    <property type="component" value="Unassembled WGS sequence"/>
</dbReference>
<dbReference type="RefSeq" id="WP_220253064.1">
    <property type="nucleotide sequence ID" value="NZ_JAICCF010000005.1"/>
</dbReference>
<keyword evidence="4" id="KW-1185">Reference proteome</keyword>
<feature type="domain" description="Secretion system C-terminal sorting" evidence="2">
    <location>
        <begin position="1756"/>
        <end position="1829"/>
    </location>
</feature>
<gene>
    <name evidence="3" type="ORF">K1Y79_25605</name>
</gene>
<dbReference type="Gene3D" id="2.60.40.740">
    <property type="match status" value="2"/>
</dbReference>
<feature type="chain" id="PRO_5045482666" evidence="1">
    <location>
        <begin position="23"/>
        <end position="1832"/>
    </location>
</feature>
<feature type="signal peptide" evidence="1">
    <location>
        <begin position="1"/>
        <end position="22"/>
    </location>
</feature>